<dbReference type="PANTHER" id="PTHR46349:SF2">
    <property type="entry name" value="CINGULIN-LIKE PROTEIN 1"/>
    <property type="match status" value="1"/>
</dbReference>
<reference evidence="2 3" key="1">
    <citation type="submission" date="2023-05" db="EMBL/GenBank/DDBJ databases">
        <title>B98-5 Cell Line De Novo Hybrid Assembly: An Optical Mapping Approach.</title>
        <authorList>
            <person name="Kananen K."/>
            <person name="Auerbach J.A."/>
            <person name="Kautto E."/>
            <person name="Blachly J.S."/>
        </authorList>
    </citation>
    <scope>NUCLEOTIDE SEQUENCE [LARGE SCALE GENOMIC DNA]</scope>
    <source>
        <strain evidence="2">B95-8</strain>
        <tissue evidence="2">Cell line</tissue>
    </source>
</reference>
<dbReference type="EMBL" id="JASSZA010000008">
    <property type="protein sequence ID" value="KAK2103092.1"/>
    <property type="molecule type" value="Genomic_DNA"/>
</dbReference>
<sequence>MTDWLVTGGTRARDPQAPVLSRVVDDKVSQLEMELEEERNNSDLLSERISRSREQISPVTPNLSQSPSEPRLTDKMETKAESLWIIQQVA</sequence>
<feature type="compositionally biased region" description="Polar residues" evidence="1">
    <location>
        <begin position="58"/>
        <end position="68"/>
    </location>
</feature>
<name>A0ABQ9V1I3_SAGOE</name>
<dbReference type="PANTHER" id="PTHR46349">
    <property type="entry name" value="CINGULIN-LIKE PROTEIN 1-RELATED"/>
    <property type="match status" value="1"/>
</dbReference>
<accession>A0ABQ9V1I3</accession>
<feature type="region of interest" description="Disordered" evidence="1">
    <location>
        <begin position="33"/>
        <end position="76"/>
    </location>
</feature>
<evidence type="ECO:0000313" key="2">
    <source>
        <dbReference type="EMBL" id="KAK2103092.1"/>
    </source>
</evidence>
<keyword evidence="3" id="KW-1185">Reference proteome</keyword>
<protein>
    <submittedName>
        <fullName evidence="2">Uncharacterized protein</fullName>
    </submittedName>
</protein>
<proteinExistence type="predicted"/>
<evidence type="ECO:0000256" key="1">
    <source>
        <dbReference type="SAM" id="MobiDB-lite"/>
    </source>
</evidence>
<feature type="compositionally biased region" description="Basic and acidic residues" evidence="1">
    <location>
        <begin position="38"/>
        <end position="54"/>
    </location>
</feature>
<comment type="caution">
    <text evidence="2">The sequence shown here is derived from an EMBL/GenBank/DDBJ whole genome shotgun (WGS) entry which is preliminary data.</text>
</comment>
<evidence type="ECO:0000313" key="3">
    <source>
        <dbReference type="Proteomes" id="UP001266305"/>
    </source>
</evidence>
<organism evidence="2 3">
    <name type="scientific">Saguinus oedipus</name>
    <name type="common">Cotton-top tamarin</name>
    <name type="synonym">Oedipomidas oedipus</name>
    <dbReference type="NCBI Taxonomy" id="9490"/>
    <lineage>
        <taxon>Eukaryota</taxon>
        <taxon>Metazoa</taxon>
        <taxon>Chordata</taxon>
        <taxon>Craniata</taxon>
        <taxon>Vertebrata</taxon>
        <taxon>Euteleostomi</taxon>
        <taxon>Mammalia</taxon>
        <taxon>Eutheria</taxon>
        <taxon>Euarchontoglires</taxon>
        <taxon>Primates</taxon>
        <taxon>Haplorrhini</taxon>
        <taxon>Platyrrhini</taxon>
        <taxon>Cebidae</taxon>
        <taxon>Callitrichinae</taxon>
        <taxon>Saguinus</taxon>
    </lineage>
</organism>
<gene>
    <name evidence="2" type="ORF">P7K49_016948</name>
</gene>
<dbReference type="Proteomes" id="UP001266305">
    <property type="component" value="Unassembled WGS sequence"/>
</dbReference>